<proteinExistence type="predicted"/>
<evidence type="ECO:0000313" key="2">
    <source>
        <dbReference type="Proteomes" id="UP000636709"/>
    </source>
</evidence>
<keyword evidence="2" id="KW-1185">Reference proteome</keyword>
<dbReference type="InterPro" id="IPR053063">
    <property type="entry name" value="PWWP_domain_containing_PDP"/>
</dbReference>
<dbReference type="PANTHER" id="PTHR42851:SF4">
    <property type="entry name" value="PWWP DOMAIN-CONTAINING PROTEIN"/>
    <property type="match status" value="1"/>
</dbReference>
<dbReference type="PANTHER" id="PTHR42851">
    <property type="entry name" value="ALDOLASE-RELATED"/>
    <property type="match status" value="1"/>
</dbReference>
<dbReference type="Proteomes" id="UP000636709">
    <property type="component" value="Unassembled WGS sequence"/>
</dbReference>
<dbReference type="OrthoDB" id="62853at2759"/>
<gene>
    <name evidence="1" type="ORF">HU200_031912</name>
</gene>
<evidence type="ECO:0000313" key="1">
    <source>
        <dbReference type="EMBL" id="KAF8703819.1"/>
    </source>
</evidence>
<organism evidence="1 2">
    <name type="scientific">Digitaria exilis</name>
    <dbReference type="NCBI Taxonomy" id="1010633"/>
    <lineage>
        <taxon>Eukaryota</taxon>
        <taxon>Viridiplantae</taxon>
        <taxon>Streptophyta</taxon>
        <taxon>Embryophyta</taxon>
        <taxon>Tracheophyta</taxon>
        <taxon>Spermatophyta</taxon>
        <taxon>Magnoliopsida</taxon>
        <taxon>Liliopsida</taxon>
        <taxon>Poales</taxon>
        <taxon>Poaceae</taxon>
        <taxon>PACMAD clade</taxon>
        <taxon>Panicoideae</taxon>
        <taxon>Panicodae</taxon>
        <taxon>Paniceae</taxon>
        <taxon>Anthephorinae</taxon>
        <taxon>Digitaria</taxon>
    </lineage>
</organism>
<accession>A0A835BXW1</accession>
<dbReference type="EMBL" id="JACEFO010001777">
    <property type="protein sequence ID" value="KAF8703819.1"/>
    <property type="molecule type" value="Genomic_DNA"/>
</dbReference>
<dbReference type="AlphaFoldDB" id="A0A835BXW1"/>
<name>A0A835BXW1_9POAL</name>
<reference evidence="1" key="1">
    <citation type="submission" date="2020-07" db="EMBL/GenBank/DDBJ databases">
        <title>Genome sequence and genetic diversity analysis of an under-domesticated orphan crop, white fonio (Digitaria exilis).</title>
        <authorList>
            <person name="Bennetzen J.L."/>
            <person name="Chen S."/>
            <person name="Ma X."/>
            <person name="Wang X."/>
            <person name="Yssel A.E.J."/>
            <person name="Chaluvadi S.R."/>
            <person name="Johnson M."/>
            <person name="Gangashetty P."/>
            <person name="Hamidou F."/>
            <person name="Sanogo M.D."/>
            <person name="Zwaenepoel A."/>
            <person name="Wallace J."/>
            <person name="Van De Peer Y."/>
            <person name="Van Deynze A."/>
        </authorList>
    </citation>
    <scope>NUCLEOTIDE SEQUENCE</scope>
    <source>
        <tissue evidence="1">Leaves</tissue>
    </source>
</reference>
<sequence length="376" mass="42130">MGAAEENLMVNSGPKINADAVMVEVTEEVAGVTAKGRAVVAGDALVITGAEPQKSDRFAKYYLPRLDNGDIRVSDLVWGKLEDASSSKDVSVEENDTTIVHSNHYKPRRGRGRPCKWTHWDGIVESMEKKATSDLYDFCKYGYPEETQMFGSADELIVLEKAKRRHMHKNHNADPMELLSQLCSVAIEPMNRNNLSKKIFSYFSYYRNYVVTTSNEVSVIGKVKPKRGRDRTSLHSPELEMTQMQDSYWSELSLHNDPTYSLRSASTRTRPMHERRGITRKVYIFITSNAACGIHSEETDTSDGKTNAKMTQTHEVKGTALVLSFVRLSSRDVPMLKGLSVLLATTALLDRLVNMPFYLGPQEASNPVTHPEANGF</sequence>
<protein>
    <submittedName>
        <fullName evidence="1">Uncharacterized protein</fullName>
    </submittedName>
</protein>
<comment type="caution">
    <text evidence="1">The sequence shown here is derived from an EMBL/GenBank/DDBJ whole genome shotgun (WGS) entry which is preliminary data.</text>
</comment>